<dbReference type="GO" id="GO:0051301">
    <property type="term" value="P:cell division"/>
    <property type="evidence" value="ECO:0007669"/>
    <property type="project" value="UniProtKB-KW"/>
</dbReference>
<dbReference type="InterPro" id="IPR044068">
    <property type="entry name" value="CB"/>
</dbReference>
<organism evidence="12">
    <name type="scientific">hydrothermal vent metagenome</name>
    <dbReference type="NCBI Taxonomy" id="652676"/>
    <lineage>
        <taxon>unclassified sequences</taxon>
        <taxon>metagenomes</taxon>
        <taxon>ecological metagenomes</taxon>
    </lineage>
</organism>
<dbReference type="PANTHER" id="PTHR30349">
    <property type="entry name" value="PHAGE INTEGRASE-RELATED"/>
    <property type="match status" value="1"/>
</dbReference>
<feature type="domain" description="Core-binding (CB)" evidence="11">
    <location>
        <begin position="5"/>
        <end position="91"/>
    </location>
</feature>
<reference evidence="12" key="1">
    <citation type="submission" date="2018-06" db="EMBL/GenBank/DDBJ databases">
        <authorList>
            <person name="Zhirakovskaya E."/>
        </authorList>
    </citation>
    <scope>NUCLEOTIDE SEQUENCE</scope>
</reference>
<proteinExistence type="inferred from homology"/>
<dbReference type="PANTHER" id="PTHR30349:SF81">
    <property type="entry name" value="TYROSINE RECOMBINASE XERC"/>
    <property type="match status" value="1"/>
</dbReference>
<keyword evidence="4" id="KW-0132">Cell division</keyword>
<evidence type="ECO:0000259" key="10">
    <source>
        <dbReference type="PROSITE" id="PS51898"/>
    </source>
</evidence>
<comment type="similarity">
    <text evidence="2">Belongs to the 'phage' integrase family. XerC subfamily.</text>
</comment>
<dbReference type="InterPro" id="IPR002104">
    <property type="entry name" value="Integrase_catalytic"/>
</dbReference>
<keyword evidence="6" id="KW-0229">DNA integration</keyword>
<dbReference type="NCBIfam" id="NF001399">
    <property type="entry name" value="PRK00283.1"/>
    <property type="match status" value="1"/>
</dbReference>
<evidence type="ECO:0000256" key="3">
    <source>
        <dbReference type="ARBA" id="ARBA00022490"/>
    </source>
</evidence>
<evidence type="ECO:0000256" key="5">
    <source>
        <dbReference type="ARBA" id="ARBA00022829"/>
    </source>
</evidence>
<name>A0A3B0YC34_9ZZZZ</name>
<evidence type="ECO:0000259" key="11">
    <source>
        <dbReference type="PROSITE" id="PS51900"/>
    </source>
</evidence>
<dbReference type="GO" id="GO:0006310">
    <property type="term" value="P:DNA recombination"/>
    <property type="evidence" value="ECO:0007669"/>
    <property type="project" value="UniProtKB-KW"/>
</dbReference>
<dbReference type="Pfam" id="PF02899">
    <property type="entry name" value="Phage_int_SAM_1"/>
    <property type="match status" value="1"/>
</dbReference>
<evidence type="ECO:0000256" key="4">
    <source>
        <dbReference type="ARBA" id="ARBA00022618"/>
    </source>
</evidence>
<dbReference type="InterPro" id="IPR011010">
    <property type="entry name" value="DNA_brk_join_enz"/>
</dbReference>
<dbReference type="SUPFAM" id="SSF56349">
    <property type="entry name" value="DNA breaking-rejoining enzymes"/>
    <property type="match status" value="1"/>
</dbReference>
<keyword evidence="3" id="KW-0963">Cytoplasm</keyword>
<dbReference type="CDD" id="cd00798">
    <property type="entry name" value="INT_XerDC_C"/>
    <property type="match status" value="1"/>
</dbReference>
<evidence type="ECO:0000256" key="1">
    <source>
        <dbReference type="ARBA" id="ARBA00004496"/>
    </source>
</evidence>
<dbReference type="PROSITE" id="PS51900">
    <property type="entry name" value="CB"/>
    <property type="match status" value="1"/>
</dbReference>
<keyword evidence="7" id="KW-0238">DNA-binding</keyword>
<keyword evidence="9" id="KW-0131">Cell cycle</keyword>
<dbReference type="HAMAP" id="MF_01808">
    <property type="entry name" value="Recomb_XerC_XerD"/>
    <property type="match status" value="1"/>
</dbReference>
<dbReference type="Gene3D" id="1.10.443.10">
    <property type="entry name" value="Intergrase catalytic core"/>
    <property type="match status" value="1"/>
</dbReference>
<evidence type="ECO:0000313" key="12">
    <source>
        <dbReference type="EMBL" id="VAW73137.1"/>
    </source>
</evidence>
<dbReference type="PROSITE" id="PS51898">
    <property type="entry name" value="TYR_RECOMBINASE"/>
    <property type="match status" value="1"/>
</dbReference>
<dbReference type="NCBIfam" id="TIGR02224">
    <property type="entry name" value="recomb_XerC"/>
    <property type="match status" value="1"/>
</dbReference>
<dbReference type="InterPro" id="IPR050090">
    <property type="entry name" value="Tyrosine_recombinase_XerCD"/>
</dbReference>
<dbReference type="GO" id="GO:0007059">
    <property type="term" value="P:chromosome segregation"/>
    <property type="evidence" value="ECO:0007669"/>
    <property type="project" value="UniProtKB-KW"/>
</dbReference>
<keyword evidence="5" id="KW-0159">Chromosome partition</keyword>
<protein>
    <submittedName>
        <fullName evidence="12">Site-specific tyrosine recombinase XerC</fullName>
    </submittedName>
</protein>
<comment type="subcellular location">
    <subcellularLocation>
        <location evidence="1">Cytoplasm</location>
    </subcellularLocation>
</comment>
<dbReference type="GO" id="GO:0005737">
    <property type="term" value="C:cytoplasm"/>
    <property type="evidence" value="ECO:0007669"/>
    <property type="project" value="UniProtKB-SubCell"/>
</dbReference>
<dbReference type="InterPro" id="IPR010998">
    <property type="entry name" value="Integrase_recombinase_N"/>
</dbReference>
<dbReference type="GO" id="GO:0015074">
    <property type="term" value="P:DNA integration"/>
    <property type="evidence" value="ECO:0007669"/>
    <property type="project" value="UniProtKB-KW"/>
</dbReference>
<dbReference type="EMBL" id="UOFJ01000699">
    <property type="protein sequence ID" value="VAW73137.1"/>
    <property type="molecule type" value="Genomic_DNA"/>
</dbReference>
<sequence>MSAAGPFSADLALFYQFLQSEKLFSKHTLSGYRRDIARFCVFLNAQGLSEWASIDEQHIRQFVALVHRQGLGGKSIQRALSALRRLFRFLLVNKRIKLNPAQHVRAPKSERKLPDVMQQQTVEHLLNTRSDEPLAIRDHAIVELLYGCGLRISELLSLNLDDIHGLSDSAERFLLVLGKGNKQRRCPFGEKATIMLKKWLKCRENLLKQDEIAVFVSNRGKRLSASNVRARLHKLSVEKGIDQRVYPHLMRHSFASHLLQSSQDLRAVQELLGHVHLKTTQIYTHLDFQQLAKTYDAAHPRAQKKKR</sequence>
<evidence type="ECO:0000256" key="9">
    <source>
        <dbReference type="ARBA" id="ARBA00023306"/>
    </source>
</evidence>
<dbReference type="AlphaFoldDB" id="A0A3B0YC34"/>
<evidence type="ECO:0000256" key="8">
    <source>
        <dbReference type="ARBA" id="ARBA00023172"/>
    </source>
</evidence>
<dbReference type="Pfam" id="PF00589">
    <property type="entry name" value="Phage_integrase"/>
    <property type="match status" value="1"/>
</dbReference>
<dbReference type="GO" id="GO:0003677">
    <property type="term" value="F:DNA binding"/>
    <property type="evidence" value="ECO:0007669"/>
    <property type="project" value="UniProtKB-KW"/>
</dbReference>
<evidence type="ECO:0000256" key="6">
    <source>
        <dbReference type="ARBA" id="ARBA00022908"/>
    </source>
</evidence>
<dbReference type="InterPro" id="IPR023009">
    <property type="entry name" value="Tyrosine_recombinase_XerC/XerD"/>
</dbReference>
<evidence type="ECO:0000256" key="2">
    <source>
        <dbReference type="ARBA" id="ARBA00006657"/>
    </source>
</evidence>
<dbReference type="InterPro" id="IPR013762">
    <property type="entry name" value="Integrase-like_cat_sf"/>
</dbReference>
<dbReference type="InterPro" id="IPR004107">
    <property type="entry name" value="Integrase_SAM-like_N"/>
</dbReference>
<accession>A0A3B0YC34</accession>
<dbReference type="InterPro" id="IPR011931">
    <property type="entry name" value="Recomb_XerC"/>
</dbReference>
<dbReference type="Gene3D" id="1.10.150.130">
    <property type="match status" value="1"/>
</dbReference>
<gene>
    <name evidence="12" type="ORF">MNBD_GAMMA10-518</name>
</gene>
<evidence type="ECO:0000256" key="7">
    <source>
        <dbReference type="ARBA" id="ARBA00023125"/>
    </source>
</evidence>
<keyword evidence="8" id="KW-0233">DNA recombination</keyword>
<feature type="domain" description="Tyr recombinase" evidence="10">
    <location>
        <begin position="112"/>
        <end position="296"/>
    </location>
</feature>